<reference evidence="4 5" key="2">
    <citation type="submission" date="2015-07" db="EMBL/GenBank/DDBJ databases">
        <title>Genome sequence of Levilinea saccharolytica DSM 16555.</title>
        <authorList>
            <person name="Hemp J."/>
            <person name="Ward L.M."/>
            <person name="Pace L.A."/>
            <person name="Fischer W.W."/>
        </authorList>
    </citation>
    <scope>NUCLEOTIDE SEQUENCE [LARGE SCALE GENOMIC DNA]</scope>
    <source>
        <strain evidence="4 5">KIBI-1</strain>
    </source>
</reference>
<feature type="chain" id="PRO_5007418357" description="Nbr1 FW domain-containing protein" evidence="1">
    <location>
        <begin position="26"/>
        <end position="365"/>
    </location>
</feature>
<dbReference type="EMBL" id="DF967975">
    <property type="protein sequence ID" value="GAP19722.1"/>
    <property type="molecule type" value="Genomic_DNA"/>
</dbReference>
<evidence type="ECO:0000256" key="1">
    <source>
        <dbReference type="SAM" id="SignalP"/>
    </source>
</evidence>
<reference evidence="3" key="1">
    <citation type="journal article" date="2015" name="Genome Announc.">
        <title>Draft Genome Sequences of Anaerolinea thermolimosa IMO-1, Bellilinea caldifistulae GOMI-1, Leptolinea tardivitalis YMTK-2, Levilinea saccharolytica KIBI-1, Longilinea arvoryzae KOME-1, Previously Described as Members of the Class Anaerolineae (Chloroflexi).</title>
        <authorList>
            <person name="Matsuura N."/>
            <person name="Tourlousse M.D."/>
            <person name="Ohashi A."/>
            <person name="Hugenholtz P."/>
            <person name="Sekiguchi Y."/>
        </authorList>
    </citation>
    <scope>NUCLEOTIDE SEQUENCE</scope>
    <source>
        <strain evidence="3">KIBI-1</strain>
    </source>
</reference>
<dbReference type="OrthoDB" id="157142at2"/>
<gene>
    <name evidence="4" type="ORF">ADN01_04570</name>
    <name evidence="3" type="ORF">LSAC_03634</name>
</gene>
<organism evidence="3">
    <name type="scientific">Levilinea saccharolytica</name>
    <dbReference type="NCBI Taxonomy" id="229921"/>
    <lineage>
        <taxon>Bacteria</taxon>
        <taxon>Bacillati</taxon>
        <taxon>Chloroflexota</taxon>
        <taxon>Anaerolineae</taxon>
        <taxon>Anaerolineales</taxon>
        <taxon>Anaerolineaceae</taxon>
        <taxon>Levilinea</taxon>
    </lineage>
</organism>
<dbReference type="EMBL" id="LGCM01000019">
    <property type="protein sequence ID" value="KPL87438.1"/>
    <property type="molecule type" value="Genomic_DNA"/>
</dbReference>
<keyword evidence="5" id="KW-1185">Reference proteome</keyword>
<evidence type="ECO:0000313" key="4">
    <source>
        <dbReference type="EMBL" id="KPL87438.1"/>
    </source>
</evidence>
<keyword evidence="1" id="KW-0732">Signal</keyword>
<accession>A0A0M8JQX4</accession>
<sequence>MKSKILRVILAAAVLLGGFLSTASAVQADGSASFLFVWVKTDDSVRIRTSNFPGGKLLDIRMGAYGTDAKDGIYVDTTNTGAGGAFEETYRIPAALKGLDRIAMRFESKDGVVITNWFANTSAGQATPTAVPTLQPTPQGTPVSGGGPNLTITAVLKNQSISARANGLPANQTFRVRMGPLNDFGKNGIEVGQFNSGKGGSMDLLIPISRTSVDVEWVSVRIDSDQGYYAYNAFKNVTTGSVQDTDAVVVNPSDTSGYYCEIVSVKPTSGTKLDKKADFDAVWVVKNTGSKTWETTAVDYKYLSGKEMHTGEDLYDLPKKVKPGETVKIIVDMRAPNASGSFTATWALAQGSTILCKMPVTITAK</sequence>
<feature type="signal peptide" evidence="1">
    <location>
        <begin position="1"/>
        <end position="25"/>
    </location>
</feature>
<evidence type="ECO:0000259" key="2">
    <source>
        <dbReference type="Pfam" id="PF16158"/>
    </source>
</evidence>
<dbReference type="RefSeq" id="WP_062419970.1">
    <property type="nucleotide sequence ID" value="NZ_BBXZ01000188.1"/>
</dbReference>
<protein>
    <recommendedName>
        <fullName evidence="2">Nbr1 FW domain-containing protein</fullName>
    </recommendedName>
</protein>
<evidence type="ECO:0000313" key="5">
    <source>
        <dbReference type="Proteomes" id="UP000050501"/>
    </source>
</evidence>
<feature type="domain" description="Nbr1 FW" evidence="2">
    <location>
        <begin position="269"/>
        <end position="351"/>
    </location>
</feature>
<dbReference type="InterPro" id="IPR032350">
    <property type="entry name" value="Nbr1_FW"/>
</dbReference>
<evidence type="ECO:0000313" key="3">
    <source>
        <dbReference type="EMBL" id="GAP19722.1"/>
    </source>
</evidence>
<name>A0A0M8JQX4_9CHLR</name>
<proteinExistence type="predicted"/>
<dbReference type="Pfam" id="PF16158">
    <property type="entry name" value="N_BRCA1_IG"/>
    <property type="match status" value="1"/>
</dbReference>
<dbReference type="InterPro" id="IPR013783">
    <property type="entry name" value="Ig-like_fold"/>
</dbReference>
<dbReference type="AlphaFoldDB" id="A0A0M8JQX4"/>
<dbReference type="Gene3D" id="2.60.40.10">
    <property type="entry name" value="Immunoglobulins"/>
    <property type="match status" value="1"/>
</dbReference>
<dbReference type="Proteomes" id="UP000050501">
    <property type="component" value="Unassembled WGS sequence"/>
</dbReference>